<name>U9TYS3_RHIID</name>
<dbReference type="AlphaFoldDB" id="U9TYS3"/>
<dbReference type="HOGENOM" id="CLU_2039304_0_0_1"/>
<proteinExistence type="predicted"/>
<sequence length="121" mass="14335">MYIRTFNDFLLEFEGLELEELLPIKINLLTLEGLELEELEDSNNFQSFNALHCMREAMIGHLVLLAVDFQREINRMGHKFLIIFQIYARSFIKLWEKLVTSGYQTYKLSFNAQILELSIKK</sequence>
<protein>
    <submittedName>
        <fullName evidence="1">Uncharacterized protein</fullName>
    </submittedName>
</protein>
<organism evidence="1">
    <name type="scientific">Rhizophagus irregularis (strain DAOM 181602 / DAOM 197198 / MUCL 43194)</name>
    <name type="common">Arbuscular mycorrhizal fungus</name>
    <name type="synonym">Glomus intraradices</name>
    <dbReference type="NCBI Taxonomy" id="747089"/>
    <lineage>
        <taxon>Eukaryota</taxon>
        <taxon>Fungi</taxon>
        <taxon>Fungi incertae sedis</taxon>
        <taxon>Mucoromycota</taxon>
        <taxon>Glomeromycotina</taxon>
        <taxon>Glomeromycetes</taxon>
        <taxon>Glomerales</taxon>
        <taxon>Glomeraceae</taxon>
        <taxon>Rhizophagus</taxon>
    </lineage>
</organism>
<reference evidence="1" key="1">
    <citation type="submission" date="2013-07" db="EMBL/GenBank/DDBJ databases">
        <title>The genome of an arbuscular mycorrhizal fungus provides insights into the evolution of the oldest plant symbiosis.</title>
        <authorList>
            <consortium name="DOE Joint Genome Institute"/>
            <person name="Tisserant E."/>
            <person name="Malbreil M."/>
            <person name="Kuo A."/>
            <person name="Kohler A."/>
            <person name="Symeonidi A."/>
            <person name="Balestrini R."/>
            <person name="Charron P."/>
            <person name="Duensing N."/>
            <person name="Frei-dit-Frey N."/>
            <person name="Gianinazzi-Pearson V."/>
            <person name="Gilbert B."/>
            <person name="Handa Y."/>
            <person name="Hijri M."/>
            <person name="Kaul R."/>
            <person name="Kawaguchi M."/>
            <person name="Krajinski F."/>
            <person name="Lammers P."/>
            <person name="Lapierre D."/>
            <person name="Masclaux F.G."/>
            <person name="Murat C."/>
            <person name="Morin E."/>
            <person name="Ndikumana S."/>
            <person name="Pagni M."/>
            <person name="Petitpierre D."/>
            <person name="Requena N."/>
            <person name="Rosikiewicz P."/>
            <person name="Riley R."/>
            <person name="Saito K."/>
            <person name="San Clemente H."/>
            <person name="Shapiro H."/>
            <person name="van Tuinen D."/>
            <person name="Becard G."/>
            <person name="Bonfante P."/>
            <person name="Paszkowski U."/>
            <person name="Shachar-Hill Y."/>
            <person name="Young J.P."/>
            <person name="Sanders I.R."/>
            <person name="Henrissat B."/>
            <person name="Rensing S.A."/>
            <person name="Grigoriev I.V."/>
            <person name="Corradi N."/>
            <person name="Roux C."/>
            <person name="Martin F."/>
        </authorList>
    </citation>
    <scope>NUCLEOTIDE SEQUENCE</scope>
    <source>
        <strain evidence="1">DAOM 197198</strain>
    </source>
</reference>
<evidence type="ECO:0000313" key="1">
    <source>
        <dbReference type="EMBL" id="ESA08511.1"/>
    </source>
</evidence>
<gene>
    <name evidence="1" type="ORF">GLOINDRAFT_31625</name>
</gene>
<dbReference type="EMBL" id="KI289115">
    <property type="protein sequence ID" value="ESA08511.1"/>
    <property type="molecule type" value="Genomic_DNA"/>
</dbReference>
<accession>U9TYS3</accession>